<dbReference type="PANTHER" id="PTHR14552">
    <property type="match status" value="1"/>
</dbReference>
<dbReference type="Proteomes" id="UP000076837">
    <property type="component" value="Unassembled WGS sequence"/>
</dbReference>
<protein>
    <submittedName>
        <fullName evidence="1">Uncharacterized protein</fullName>
    </submittedName>
</protein>
<name>A0A163LIT4_DIDRA</name>
<gene>
    <name evidence="1" type="ORF">ST47_g1023</name>
</gene>
<reference evidence="1 2" key="1">
    <citation type="journal article" date="2016" name="Sci. Rep.">
        <title>Draft genome sequencing and secretome analysis of fungal phytopathogen Ascochyta rabiei provides insight into the necrotrophic effector repertoire.</title>
        <authorList>
            <person name="Verma S."/>
            <person name="Gazara R.K."/>
            <person name="Nizam S."/>
            <person name="Parween S."/>
            <person name="Chattopadhyay D."/>
            <person name="Verma P.K."/>
        </authorList>
    </citation>
    <scope>NUCLEOTIDE SEQUENCE [LARGE SCALE GENOMIC DNA]</scope>
    <source>
        <strain evidence="1 2">ArDII</strain>
    </source>
</reference>
<keyword evidence="2" id="KW-1185">Reference proteome</keyword>
<sequence>MALGGEVGELCVEIEPLLLETPPPLTSEGLESVRHEVADVALYLLRLYDVVQINPPGSFPQIVGHGAPVDSSAAASLGLARAVCRLSGAVGLLLEVFQWEDGASHALPSRIDTAELDNRLNRVWTALNTAAGLLGIDIAAAAAAKIDANEQRYPARKNYSKTLAQPFPFDNGALRDALTLAEYEHLLTLHPERSARFWATPRNQDKIMSRLKKGDVVLFTGQNHVKAIGEVGVSFRNPDAGNAMWPPQPTHGPYLNVYSLISFQETEIPYTDLRKLTDTPNSKGGDNYMGARLYDNDRAARIFDGLLIETATEYAATAELATAELAAAGIPDAPLWDHGAIVGAEAHNTNSATGSSQARTFVADRAEARLVVDYKNFLSASGDRRSQQRLKSIVGFSDIYLLPDTPGSGAAEIVEAKSSPVHGKVREALAQLLDYVIHATSEVDALTALFEGAPSARDIHWLGNYGIRCAFRDGQGGFATIAPPESRVSAMKAVWQPSGPVGAL</sequence>
<organism evidence="1 2">
    <name type="scientific">Didymella rabiei</name>
    <name type="common">Chickpea ascochyta blight fungus</name>
    <name type="synonym">Mycosphaerella rabiei</name>
    <dbReference type="NCBI Taxonomy" id="5454"/>
    <lineage>
        <taxon>Eukaryota</taxon>
        <taxon>Fungi</taxon>
        <taxon>Dikarya</taxon>
        <taxon>Ascomycota</taxon>
        <taxon>Pezizomycotina</taxon>
        <taxon>Dothideomycetes</taxon>
        <taxon>Pleosporomycetidae</taxon>
        <taxon>Pleosporales</taxon>
        <taxon>Pleosporineae</taxon>
        <taxon>Didymellaceae</taxon>
        <taxon>Ascochyta</taxon>
    </lineage>
</organism>
<proteinExistence type="predicted"/>
<dbReference type="AlphaFoldDB" id="A0A163LIT4"/>
<dbReference type="EMBL" id="JYNV01000052">
    <property type="protein sequence ID" value="KZM27831.1"/>
    <property type="molecule type" value="Genomic_DNA"/>
</dbReference>
<dbReference type="Gene3D" id="1.10.287.1080">
    <property type="entry name" value="MazG-like"/>
    <property type="match status" value="1"/>
</dbReference>
<accession>A0A163LIT4</accession>
<evidence type="ECO:0000313" key="2">
    <source>
        <dbReference type="Proteomes" id="UP000076837"/>
    </source>
</evidence>
<evidence type="ECO:0000313" key="1">
    <source>
        <dbReference type="EMBL" id="KZM27831.1"/>
    </source>
</evidence>
<dbReference type="PANTHER" id="PTHR14552:SF21">
    <property type="entry name" value="DCTP PYROPHOSPHATASE 1"/>
    <property type="match status" value="1"/>
</dbReference>
<comment type="caution">
    <text evidence="1">The sequence shown here is derived from an EMBL/GenBank/DDBJ whole genome shotgun (WGS) entry which is preliminary data.</text>
</comment>
<dbReference type="SUPFAM" id="SSF101386">
    <property type="entry name" value="all-alpha NTP pyrophosphatases"/>
    <property type="match status" value="1"/>
</dbReference>